<keyword evidence="5" id="KW-0406">Ion transport</keyword>
<evidence type="ECO:0000256" key="3">
    <source>
        <dbReference type="ARBA" id="ARBA00022692"/>
    </source>
</evidence>
<dbReference type="PRINTS" id="PR00169">
    <property type="entry name" value="KCHANNEL"/>
</dbReference>
<keyword evidence="14" id="KW-1185">Reference proteome</keyword>
<evidence type="ECO:0000256" key="5">
    <source>
        <dbReference type="ARBA" id="ARBA00023065"/>
    </source>
</evidence>
<dbReference type="STRING" id="111780.Sta7437_2649"/>
<comment type="subcellular location">
    <subcellularLocation>
        <location evidence="1">Membrane</location>
        <topology evidence="1">Multi-pass membrane protein</topology>
    </subcellularLocation>
</comment>
<dbReference type="SMART" id="SM00062">
    <property type="entry name" value="PBPb"/>
    <property type="match status" value="1"/>
</dbReference>
<gene>
    <name evidence="13" type="ordered locus">Sta7437_2649</name>
</gene>
<evidence type="ECO:0000256" key="2">
    <source>
        <dbReference type="ARBA" id="ARBA00022448"/>
    </source>
</evidence>
<dbReference type="InterPro" id="IPR001638">
    <property type="entry name" value="Solute-binding_3/MltF_N"/>
</dbReference>
<dbReference type="InterPro" id="IPR001320">
    <property type="entry name" value="Iontro_rcpt_C"/>
</dbReference>
<name>K9XUG8_STAC7</name>
<proteinExistence type="predicted"/>
<dbReference type="GO" id="GO:0015276">
    <property type="term" value="F:ligand-gated monoatomic ion channel activity"/>
    <property type="evidence" value="ECO:0007669"/>
    <property type="project" value="InterPro"/>
</dbReference>
<dbReference type="Gene3D" id="3.40.190.10">
    <property type="entry name" value="Periplasmic binding protein-like II"/>
    <property type="match status" value="3"/>
</dbReference>
<dbReference type="RefSeq" id="WP_015193846.1">
    <property type="nucleotide sequence ID" value="NC_019748.1"/>
</dbReference>
<accession>K9XUG8</accession>
<dbReference type="eggNOG" id="COG0834">
    <property type="taxonomic scope" value="Bacteria"/>
</dbReference>
<keyword evidence="6 10" id="KW-0472">Membrane</keyword>
<evidence type="ECO:0000259" key="12">
    <source>
        <dbReference type="SMART" id="SM00079"/>
    </source>
</evidence>
<dbReference type="GO" id="GO:0016020">
    <property type="term" value="C:membrane"/>
    <property type="evidence" value="ECO:0007669"/>
    <property type="project" value="UniProtKB-SubCell"/>
</dbReference>
<dbReference type="Proteomes" id="UP000010473">
    <property type="component" value="Chromosome"/>
</dbReference>
<dbReference type="SMART" id="SM00079">
    <property type="entry name" value="PBPe"/>
    <property type="match status" value="1"/>
</dbReference>
<dbReference type="OrthoDB" id="9799090at2"/>
<dbReference type="EMBL" id="CP003653">
    <property type="protein sequence ID" value="AFZ36178.1"/>
    <property type="molecule type" value="Genomic_DNA"/>
</dbReference>
<keyword evidence="8" id="KW-0325">Glycoprotein</keyword>
<evidence type="ECO:0000256" key="9">
    <source>
        <dbReference type="ARBA" id="ARBA00023303"/>
    </source>
</evidence>
<dbReference type="HOGENOM" id="CLU_019602_21_0_3"/>
<evidence type="ECO:0000256" key="6">
    <source>
        <dbReference type="ARBA" id="ARBA00023136"/>
    </source>
</evidence>
<feature type="transmembrane region" description="Helical" evidence="10">
    <location>
        <begin position="213"/>
        <end position="231"/>
    </location>
</feature>
<protein>
    <submittedName>
        <fullName evidence="13">Amino acid ABC transporter substrate-binding protein, PAAT family</fullName>
    </submittedName>
</protein>
<dbReference type="Gene3D" id="1.10.287.70">
    <property type="match status" value="1"/>
</dbReference>
<feature type="domain" description="Solute-binding protein family 3/N-terminal" evidence="11">
    <location>
        <begin position="36"/>
        <end position="366"/>
    </location>
</feature>
<dbReference type="InterPro" id="IPR015683">
    <property type="entry name" value="Ionotropic_Glu_rcpt"/>
</dbReference>
<keyword evidence="9" id="KW-0407">Ion channel</keyword>
<evidence type="ECO:0000256" key="8">
    <source>
        <dbReference type="ARBA" id="ARBA00023180"/>
    </source>
</evidence>
<feature type="domain" description="Ionotropic glutamate receptor C-terminal" evidence="12">
    <location>
        <begin position="36"/>
        <end position="365"/>
    </location>
</feature>
<evidence type="ECO:0000256" key="4">
    <source>
        <dbReference type="ARBA" id="ARBA00022989"/>
    </source>
</evidence>
<feature type="transmembrane region" description="Helical" evidence="10">
    <location>
        <begin position="180"/>
        <end position="201"/>
    </location>
</feature>
<keyword evidence="7" id="KW-0675">Receptor</keyword>
<evidence type="ECO:0000313" key="13">
    <source>
        <dbReference type="EMBL" id="AFZ36178.1"/>
    </source>
</evidence>
<keyword evidence="4 10" id="KW-1133">Transmembrane helix</keyword>
<organism evidence="13 14">
    <name type="scientific">Stanieria cyanosphaera (strain ATCC 29371 / PCC 7437)</name>
    <dbReference type="NCBI Taxonomy" id="111780"/>
    <lineage>
        <taxon>Bacteria</taxon>
        <taxon>Bacillati</taxon>
        <taxon>Cyanobacteriota</taxon>
        <taxon>Cyanophyceae</taxon>
        <taxon>Pleurocapsales</taxon>
        <taxon>Dermocarpellaceae</taxon>
        <taxon>Stanieria</taxon>
    </lineage>
</organism>
<sequence>MIKFILYKKVWQQAFLLGLLLIVWVNPAQSKELPKSLRVGTKPFAPFAFIQNGQYIGFSIDLWNAIANQLNIEYELYGEETVTDLLNSVSSSSTDVAIAGITITAEREKTVDFSHPFFESGLQIMVPLRSNSLAVPSFLGIIFSPIFLNTIGVLLVVILISAHLLWFFERKHNPEMFPKEYLSGIGEACWWSVVTVVTVGYGDKTPKGIPGRMIAVVWMFSGVLLISYFTASISSALTVQKLENSIQGIESLNGKRVATVKGSTASQYLANLPINITEFEQVEDVFKSLEEHQVDAVVYDAPVLKHYASQQGVGKVQVVGSVFAKQSYGIALKQDSLYREQINQALLKLQENGTYEELYEKWFGQVN</sequence>
<keyword evidence="3 10" id="KW-0812">Transmembrane</keyword>
<evidence type="ECO:0000259" key="11">
    <source>
        <dbReference type="SMART" id="SM00062"/>
    </source>
</evidence>
<dbReference type="PANTHER" id="PTHR18966">
    <property type="entry name" value="IONOTROPIC GLUTAMATE RECEPTOR"/>
    <property type="match status" value="1"/>
</dbReference>
<dbReference type="AlphaFoldDB" id="K9XUG8"/>
<evidence type="ECO:0000256" key="1">
    <source>
        <dbReference type="ARBA" id="ARBA00004141"/>
    </source>
</evidence>
<dbReference type="Pfam" id="PF00060">
    <property type="entry name" value="Lig_chan"/>
    <property type="match status" value="1"/>
</dbReference>
<evidence type="ECO:0000256" key="7">
    <source>
        <dbReference type="ARBA" id="ARBA00023170"/>
    </source>
</evidence>
<dbReference type="KEGG" id="scs:Sta7437_2649"/>
<dbReference type="SUPFAM" id="SSF81324">
    <property type="entry name" value="Voltage-gated potassium channels"/>
    <property type="match status" value="1"/>
</dbReference>
<feature type="transmembrane region" description="Helical" evidence="10">
    <location>
        <begin position="138"/>
        <end position="168"/>
    </location>
</feature>
<reference evidence="14" key="1">
    <citation type="journal article" date="2013" name="Proc. Natl. Acad. Sci. U.S.A.">
        <title>Improving the coverage of the cyanobacterial phylum using diversity-driven genome sequencing.</title>
        <authorList>
            <person name="Shih P.M."/>
            <person name="Wu D."/>
            <person name="Latifi A."/>
            <person name="Axen S.D."/>
            <person name="Fewer D.P."/>
            <person name="Talla E."/>
            <person name="Calteau A."/>
            <person name="Cai F."/>
            <person name="Tandeau de Marsac N."/>
            <person name="Rippka R."/>
            <person name="Herdman M."/>
            <person name="Sivonen K."/>
            <person name="Coursin T."/>
            <person name="Laurent T."/>
            <person name="Goodwin L."/>
            <person name="Nolan M."/>
            <person name="Davenport K.W."/>
            <person name="Han C.S."/>
            <person name="Rubin E.M."/>
            <person name="Eisen J.A."/>
            <person name="Woyke T."/>
            <person name="Gugger M."/>
            <person name="Kerfeld C.A."/>
        </authorList>
    </citation>
    <scope>NUCLEOTIDE SEQUENCE [LARGE SCALE GENOMIC DNA]</scope>
    <source>
        <strain evidence="14">ATCC 29371 / PCC 7437</strain>
    </source>
</reference>
<dbReference type="Pfam" id="PF00497">
    <property type="entry name" value="SBP_bac_3"/>
    <property type="match status" value="1"/>
</dbReference>
<evidence type="ECO:0000313" key="14">
    <source>
        <dbReference type="Proteomes" id="UP000010473"/>
    </source>
</evidence>
<dbReference type="SUPFAM" id="SSF53850">
    <property type="entry name" value="Periplasmic binding protein-like II"/>
    <property type="match status" value="1"/>
</dbReference>
<keyword evidence="2" id="KW-0813">Transport</keyword>
<evidence type="ECO:0000256" key="10">
    <source>
        <dbReference type="SAM" id="Phobius"/>
    </source>
</evidence>